<dbReference type="Pfam" id="PF07070">
    <property type="entry name" value="Spo0M"/>
    <property type="match status" value="1"/>
</dbReference>
<gene>
    <name evidence="1" type="ORF">SAMN05421852_10922</name>
</gene>
<proteinExistence type="predicted"/>
<dbReference type="Proteomes" id="UP000199545">
    <property type="component" value="Unassembled WGS sequence"/>
</dbReference>
<evidence type="ECO:0000313" key="1">
    <source>
        <dbReference type="EMBL" id="SFJ41339.1"/>
    </source>
</evidence>
<sequence>MYNHVVATVLMGSAKADTLLEKTQFRQGEVIKGYINLEGGLCEQIVRGMNISLVVENRLGSKKTQTIWQKVQVCEQVCLTPKESRILPFSIQVPEMMPISFANRFSVYLKTQLYIHQSCTFRDDDVIEILPHPYVETVFQVLTRMGFPLIWMNTNWMDYSLDCPFYQEYKFGIPYPYHFYLSEFAITYLGNGDFILQVDKRVKGLMTEKKYRFTMTERDLKDDGDRFHYFLTKMLYRFIEEKQVM</sequence>
<dbReference type="InterPro" id="IPR009776">
    <property type="entry name" value="Spore_0_M"/>
</dbReference>
<organism evidence="1 2">
    <name type="scientific">Thermoflavimicrobium dichotomicum</name>
    <dbReference type="NCBI Taxonomy" id="46223"/>
    <lineage>
        <taxon>Bacteria</taxon>
        <taxon>Bacillati</taxon>
        <taxon>Bacillota</taxon>
        <taxon>Bacilli</taxon>
        <taxon>Bacillales</taxon>
        <taxon>Thermoactinomycetaceae</taxon>
        <taxon>Thermoflavimicrobium</taxon>
    </lineage>
</organism>
<dbReference type="STRING" id="46223.SAMN05421852_10922"/>
<name>A0A1I3R6R5_9BACL</name>
<dbReference type="RefSeq" id="WP_175482404.1">
    <property type="nucleotide sequence ID" value="NZ_FORR01000009.1"/>
</dbReference>
<evidence type="ECO:0000313" key="2">
    <source>
        <dbReference type="Proteomes" id="UP000199545"/>
    </source>
</evidence>
<protein>
    <submittedName>
        <fullName evidence="1">Sporulation-control protein</fullName>
    </submittedName>
</protein>
<accession>A0A1I3R6R5</accession>
<dbReference type="PANTHER" id="PTHR40053">
    <property type="entry name" value="SPORULATION-CONTROL PROTEIN SPO0M"/>
    <property type="match status" value="1"/>
</dbReference>
<reference evidence="1 2" key="1">
    <citation type="submission" date="2016-10" db="EMBL/GenBank/DDBJ databases">
        <authorList>
            <person name="de Groot N.N."/>
        </authorList>
    </citation>
    <scope>NUCLEOTIDE SEQUENCE [LARGE SCALE GENOMIC DNA]</scope>
    <source>
        <strain evidence="1 2">DSM 44778</strain>
    </source>
</reference>
<dbReference type="PANTHER" id="PTHR40053:SF1">
    <property type="entry name" value="SPORULATION-CONTROL PROTEIN SPO0M"/>
    <property type="match status" value="1"/>
</dbReference>
<dbReference type="EMBL" id="FORR01000009">
    <property type="protein sequence ID" value="SFJ41339.1"/>
    <property type="molecule type" value="Genomic_DNA"/>
</dbReference>
<dbReference type="AlphaFoldDB" id="A0A1I3R6R5"/>
<keyword evidence="2" id="KW-1185">Reference proteome</keyword>